<name>A0AAD6CT79_9EURO</name>
<keyword evidence="3" id="KW-1185">Reference proteome</keyword>
<dbReference type="AlphaFoldDB" id="A0AAD6CT79"/>
<sequence length="146" mass="15208">MNLKLVVLVFLATIASNVAAAAVSVHSVPLTQTNRECNGVPNGVVKTQPFGFVIFVKAINQLVATASLQGASPNTEYNARLIQLKNGAAVSCGPCQSGGATLKTDKNGFGTVQVQNVVSAGATASWFVLNKKTDCNSFYDTAPQSF</sequence>
<dbReference type="EMBL" id="JAQIZZ010000006">
    <property type="protein sequence ID" value="KAJ5538310.1"/>
    <property type="molecule type" value="Genomic_DNA"/>
</dbReference>
<accession>A0AAD6CT79</accession>
<proteinExistence type="predicted"/>
<protein>
    <submittedName>
        <fullName evidence="2">Uncharacterized protein</fullName>
    </submittedName>
</protein>
<gene>
    <name evidence="2" type="ORF">N7494_007789</name>
</gene>
<evidence type="ECO:0000313" key="2">
    <source>
        <dbReference type="EMBL" id="KAJ5538310.1"/>
    </source>
</evidence>
<organism evidence="2 3">
    <name type="scientific">Penicillium frequentans</name>
    <dbReference type="NCBI Taxonomy" id="3151616"/>
    <lineage>
        <taxon>Eukaryota</taxon>
        <taxon>Fungi</taxon>
        <taxon>Dikarya</taxon>
        <taxon>Ascomycota</taxon>
        <taxon>Pezizomycotina</taxon>
        <taxon>Eurotiomycetes</taxon>
        <taxon>Eurotiomycetidae</taxon>
        <taxon>Eurotiales</taxon>
        <taxon>Aspergillaceae</taxon>
        <taxon>Penicillium</taxon>
    </lineage>
</organism>
<evidence type="ECO:0000256" key="1">
    <source>
        <dbReference type="SAM" id="SignalP"/>
    </source>
</evidence>
<evidence type="ECO:0000313" key="3">
    <source>
        <dbReference type="Proteomes" id="UP001220324"/>
    </source>
</evidence>
<reference evidence="2 3" key="1">
    <citation type="journal article" date="2023" name="IMA Fungus">
        <title>Comparative genomic study of the Penicillium genus elucidates a diverse pangenome and 15 lateral gene transfer events.</title>
        <authorList>
            <person name="Petersen C."/>
            <person name="Sorensen T."/>
            <person name="Nielsen M.R."/>
            <person name="Sondergaard T.E."/>
            <person name="Sorensen J.L."/>
            <person name="Fitzpatrick D.A."/>
            <person name="Frisvad J.C."/>
            <person name="Nielsen K.L."/>
        </authorList>
    </citation>
    <scope>NUCLEOTIDE SEQUENCE [LARGE SCALE GENOMIC DNA]</scope>
    <source>
        <strain evidence="2 3">IBT 35679</strain>
    </source>
</reference>
<keyword evidence="1" id="KW-0732">Signal</keyword>
<feature type="signal peptide" evidence="1">
    <location>
        <begin position="1"/>
        <end position="20"/>
    </location>
</feature>
<feature type="chain" id="PRO_5041903289" evidence="1">
    <location>
        <begin position="21"/>
        <end position="146"/>
    </location>
</feature>
<dbReference type="Proteomes" id="UP001220324">
    <property type="component" value="Unassembled WGS sequence"/>
</dbReference>
<comment type="caution">
    <text evidence="2">The sequence shown here is derived from an EMBL/GenBank/DDBJ whole genome shotgun (WGS) entry which is preliminary data.</text>
</comment>